<dbReference type="GO" id="GO:0030488">
    <property type="term" value="P:tRNA methylation"/>
    <property type="evidence" value="ECO:0007669"/>
    <property type="project" value="TreeGrafter"/>
</dbReference>
<feature type="domain" description="Ribosomal RNA large subunit methyltransferase K/L-like methyltransferase" evidence="1">
    <location>
        <begin position="175"/>
        <end position="240"/>
    </location>
</feature>
<evidence type="ECO:0000259" key="1">
    <source>
        <dbReference type="Pfam" id="PF01170"/>
    </source>
</evidence>
<dbReference type="InterPro" id="IPR029063">
    <property type="entry name" value="SAM-dependent_MTases_sf"/>
</dbReference>
<dbReference type="Proteomes" id="UP000176854">
    <property type="component" value="Unassembled WGS sequence"/>
</dbReference>
<reference evidence="2 3" key="1">
    <citation type="journal article" date="2016" name="Nat. Commun.">
        <title>Thousands of microbial genomes shed light on interconnected biogeochemical processes in an aquifer system.</title>
        <authorList>
            <person name="Anantharaman K."/>
            <person name="Brown C.T."/>
            <person name="Hug L.A."/>
            <person name="Sharon I."/>
            <person name="Castelle C.J."/>
            <person name="Probst A.J."/>
            <person name="Thomas B.C."/>
            <person name="Singh A."/>
            <person name="Wilkins M.J."/>
            <person name="Karaoz U."/>
            <person name="Brodie E.L."/>
            <person name="Williams K.H."/>
            <person name="Hubbard S.S."/>
            <person name="Banfield J.F."/>
        </authorList>
    </citation>
    <scope>NUCLEOTIDE SEQUENCE [LARGE SCALE GENOMIC DNA]</scope>
</reference>
<organism evidence="2 3">
    <name type="scientific">Candidatus Gottesmanbacteria bacterium RBG_16_43_7</name>
    <dbReference type="NCBI Taxonomy" id="1798373"/>
    <lineage>
        <taxon>Bacteria</taxon>
        <taxon>Candidatus Gottesmaniibacteriota</taxon>
    </lineage>
</organism>
<dbReference type="GO" id="GO:0016423">
    <property type="term" value="F:tRNA (guanine) methyltransferase activity"/>
    <property type="evidence" value="ECO:0007669"/>
    <property type="project" value="TreeGrafter"/>
</dbReference>
<dbReference type="PANTHER" id="PTHR14911">
    <property type="entry name" value="THUMP DOMAIN-CONTAINING"/>
    <property type="match status" value="1"/>
</dbReference>
<gene>
    <name evidence="2" type="ORF">A2154_02035</name>
</gene>
<dbReference type="Gene3D" id="3.40.50.150">
    <property type="entry name" value="Vaccinia Virus protein VP39"/>
    <property type="match status" value="1"/>
</dbReference>
<dbReference type="EMBL" id="MFJC01000053">
    <property type="protein sequence ID" value="OGG08677.1"/>
    <property type="molecule type" value="Genomic_DNA"/>
</dbReference>
<comment type="caution">
    <text evidence="2">The sequence shown here is derived from an EMBL/GenBank/DDBJ whole genome shotgun (WGS) entry which is preliminary data.</text>
</comment>
<dbReference type="STRING" id="1798373.A2154_02035"/>
<dbReference type="PANTHER" id="PTHR14911:SF13">
    <property type="entry name" value="TRNA (GUANINE(6)-N2)-METHYLTRANSFERASE THUMP3"/>
    <property type="match status" value="1"/>
</dbReference>
<accession>A0A1F5Z950</accession>
<dbReference type="SUPFAM" id="SSF53335">
    <property type="entry name" value="S-adenosyl-L-methionine-dependent methyltransferases"/>
    <property type="match status" value="1"/>
</dbReference>
<name>A0A1F5Z950_9BACT</name>
<dbReference type="AlphaFoldDB" id="A0A1F5Z950"/>
<dbReference type="CDD" id="cd02440">
    <property type="entry name" value="AdoMet_MTases"/>
    <property type="match status" value="1"/>
</dbReference>
<proteinExistence type="predicted"/>
<protein>
    <recommendedName>
        <fullName evidence="1">Ribosomal RNA large subunit methyltransferase K/L-like methyltransferase domain-containing protein</fullName>
    </recommendedName>
</protein>
<sequence length="382" mass="43295">MKSYLFLFGRTPEMSWPELTVFFPQAQRLSQYCAKVDIAWEFDPQAFLKRIGGSLKIAEYIRLLPELGAADFVELITSRNGQINFSINSVDSSFTINRQLLTTIKKMLTDQGYAVRFITPKHDLSLSSVVYSTNNVTEFLIHREQSGYGVYKTLVVQDFRFWQQIDYDRPYASAKSGMLPPKIAMMAVNIAAAGQTQDKSLLDPFCGMGTILFGAMLANFKLVYGSDLDQLTAIKAEKNVKWLTELYELITKTKVFTSDATHVSDKLEKCSIDCIVTEPFMGPSKIGERKVDAHKVRNIAKGLSKLYIGCFRNWRILLKDGGCVVIAIPSFVIDDRIINVKSVVDSCEMLGYTKLLGPIEYARPQAIVRRQFYLFTYKNPKH</sequence>
<evidence type="ECO:0000313" key="3">
    <source>
        <dbReference type="Proteomes" id="UP000176854"/>
    </source>
</evidence>
<dbReference type="Pfam" id="PF01170">
    <property type="entry name" value="UPF0020"/>
    <property type="match status" value="1"/>
</dbReference>
<evidence type="ECO:0000313" key="2">
    <source>
        <dbReference type="EMBL" id="OGG08677.1"/>
    </source>
</evidence>
<dbReference type="InterPro" id="IPR000241">
    <property type="entry name" value="RlmKL-like_Mtase"/>
</dbReference>